<dbReference type="GO" id="GO:0051536">
    <property type="term" value="F:iron-sulfur cluster binding"/>
    <property type="evidence" value="ECO:0007669"/>
    <property type="project" value="InterPro"/>
</dbReference>
<sequence length="98" mass="10800">MFVRPFDSQQKAVPVVIDGETVMAAEGEMLASVLLRTVPFYTRTTPVSESRRAPYCLMGVCFDCLAVVDGVASVQTCLVPVRAGMRVERQHGRREVPL</sequence>
<proteinExistence type="predicted"/>
<accession>A0A967F1W5</accession>
<dbReference type="InterPro" id="IPR042204">
    <property type="entry name" value="2Fe-2S-bd_N"/>
</dbReference>
<dbReference type="GO" id="GO:0016491">
    <property type="term" value="F:oxidoreductase activity"/>
    <property type="evidence" value="ECO:0007669"/>
    <property type="project" value="UniProtKB-KW"/>
</dbReference>
<keyword evidence="1" id="KW-0560">Oxidoreductase</keyword>
<dbReference type="EMBL" id="JAAQPH010000022">
    <property type="protein sequence ID" value="NIA71410.1"/>
    <property type="molecule type" value="Genomic_DNA"/>
</dbReference>
<evidence type="ECO:0000313" key="3">
    <source>
        <dbReference type="Proteomes" id="UP000761264"/>
    </source>
</evidence>
<dbReference type="SUPFAM" id="SSF54292">
    <property type="entry name" value="2Fe-2S ferredoxin-like"/>
    <property type="match status" value="1"/>
</dbReference>
<dbReference type="Gene3D" id="3.10.20.440">
    <property type="entry name" value="2Fe-2S iron-sulphur cluster binding domain, sarcosine oxidase, alpha subunit, N-terminal domain"/>
    <property type="match status" value="1"/>
</dbReference>
<evidence type="ECO:0000256" key="1">
    <source>
        <dbReference type="ARBA" id="ARBA00023002"/>
    </source>
</evidence>
<organism evidence="2 3">
    <name type="scientific">Pelagibius litoralis</name>
    <dbReference type="NCBI Taxonomy" id="374515"/>
    <lineage>
        <taxon>Bacteria</taxon>
        <taxon>Pseudomonadati</taxon>
        <taxon>Pseudomonadota</taxon>
        <taxon>Alphaproteobacteria</taxon>
        <taxon>Rhodospirillales</taxon>
        <taxon>Rhodovibrionaceae</taxon>
        <taxon>Pelagibius</taxon>
    </lineage>
</organism>
<gene>
    <name evidence="2" type="ORF">HBA54_22705</name>
</gene>
<evidence type="ECO:0000313" key="2">
    <source>
        <dbReference type="EMBL" id="NIA71410.1"/>
    </source>
</evidence>
<dbReference type="RefSeq" id="WP_167229021.1">
    <property type="nucleotide sequence ID" value="NZ_JAAQPH010000022.1"/>
</dbReference>
<protein>
    <submittedName>
        <fullName evidence="2">(2Fe-2S)-binding protein</fullName>
    </submittedName>
</protein>
<dbReference type="InterPro" id="IPR036010">
    <property type="entry name" value="2Fe-2S_ferredoxin-like_sf"/>
</dbReference>
<dbReference type="Proteomes" id="UP000761264">
    <property type="component" value="Unassembled WGS sequence"/>
</dbReference>
<dbReference type="AlphaFoldDB" id="A0A967F1W5"/>
<comment type="caution">
    <text evidence="2">The sequence shown here is derived from an EMBL/GenBank/DDBJ whole genome shotgun (WGS) entry which is preliminary data.</text>
</comment>
<reference evidence="2" key="1">
    <citation type="submission" date="2020-03" db="EMBL/GenBank/DDBJ databases">
        <title>Genome of Pelagibius litoralis DSM 21314T.</title>
        <authorList>
            <person name="Wang G."/>
        </authorList>
    </citation>
    <scope>NUCLEOTIDE SEQUENCE</scope>
    <source>
        <strain evidence="2">DSM 21314</strain>
    </source>
</reference>
<name>A0A967F1W5_9PROT</name>
<dbReference type="Pfam" id="PF13510">
    <property type="entry name" value="Fer2_4"/>
    <property type="match status" value="1"/>
</dbReference>
<keyword evidence="3" id="KW-1185">Reference proteome</keyword>